<accession>B9ID66</accession>
<dbReference type="Proteomes" id="UP000006729">
    <property type="component" value="Chromosome 15"/>
</dbReference>
<dbReference type="InParanoid" id="B9ID66"/>
<proteinExistence type="predicted"/>
<dbReference type="EMBL" id="CM009304">
    <property type="protein sequence ID" value="PNT02099.1"/>
    <property type="molecule type" value="Genomic_DNA"/>
</dbReference>
<gene>
    <name evidence="1" type="ORF">POPTR_015G142300</name>
</gene>
<sequence length="190" mass="21897">MKSLDIATGGTVRVGQDYEKVIKANDHFISWDLAPNFEDLYARYGDISAESTLQSPKVKMYFIVIRSTKTNKTTTKFDKKDFAIYQKEHETILRNCEKRKKSGITWSEYRSMDFTNEGQKLHAESETFIAFPEDDIRHSRLEFPNGLRHQNLRTALRMLVGLIATDGKLSESCLLIIKHPVTLQKSSMFP</sequence>
<name>B9ID66_POPTR</name>
<organism evidence="1 2">
    <name type="scientific">Populus trichocarpa</name>
    <name type="common">Western balsam poplar</name>
    <name type="synonym">Populus balsamifera subsp. trichocarpa</name>
    <dbReference type="NCBI Taxonomy" id="3694"/>
    <lineage>
        <taxon>Eukaryota</taxon>
        <taxon>Viridiplantae</taxon>
        <taxon>Streptophyta</taxon>
        <taxon>Embryophyta</taxon>
        <taxon>Tracheophyta</taxon>
        <taxon>Spermatophyta</taxon>
        <taxon>Magnoliopsida</taxon>
        <taxon>eudicotyledons</taxon>
        <taxon>Gunneridae</taxon>
        <taxon>Pentapetalae</taxon>
        <taxon>rosids</taxon>
        <taxon>fabids</taxon>
        <taxon>Malpighiales</taxon>
        <taxon>Salicaceae</taxon>
        <taxon>Saliceae</taxon>
        <taxon>Populus</taxon>
    </lineage>
</organism>
<protein>
    <submittedName>
        <fullName evidence="1">Uncharacterized protein</fullName>
    </submittedName>
</protein>
<evidence type="ECO:0000313" key="2">
    <source>
        <dbReference type="Proteomes" id="UP000006729"/>
    </source>
</evidence>
<evidence type="ECO:0000313" key="1">
    <source>
        <dbReference type="EMBL" id="PNT02099.1"/>
    </source>
</evidence>
<reference evidence="1 2" key="1">
    <citation type="journal article" date="2006" name="Science">
        <title>The genome of black cottonwood, Populus trichocarpa (Torr. &amp; Gray).</title>
        <authorList>
            <person name="Tuskan G.A."/>
            <person name="Difazio S."/>
            <person name="Jansson S."/>
            <person name="Bohlmann J."/>
            <person name="Grigoriev I."/>
            <person name="Hellsten U."/>
            <person name="Putnam N."/>
            <person name="Ralph S."/>
            <person name="Rombauts S."/>
            <person name="Salamov A."/>
            <person name="Schein J."/>
            <person name="Sterck L."/>
            <person name="Aerts A."/>
            <person name="Bhalerao R.R."/>
            <person name="Bhalerao R.P."/>
            <person name="Blaudez D."/>
            <person name="Boerjan W."/>
            <person name="Brun A."/>
            <person name="Brunner A."/>
            <person name="Busov V."/>
            <person name="Campbell M."/>
            <person name="Carlson J."/>
            <person name="Chalot M."/>
            <person name="Chapman J."/>
            <person name="Chen G.L."/>
            <person name="Cooper D."/>
            <person name="Coutinho P.M."/>
            <person name="Couturier J."/>
            <person name="Covert S."/>
            <person name="Cronk Q."/>
            <person name="Cunningham R."/>
            <person name="Davis J."/>
            <person name="Degroeve S."/>
            <person name="Dejardin A."/>
            <person name="Depamphilis C."/>
            <person name="Detter J."/>
            <person name="Dirks B."/>
            <person name="Dubchak I."/>
            <person name="Duplessis S."/>
            <person name="Ehlting J."/>
            <person name="Ellis B."/>
            <person name="Gendler K."/>
            <person name="Goodstein D."/>
            <person name="Gribskov M."/>
            <person name="Grimwood J."/>
            <person name="Groover A."/>
            <person name="Gunter L."/>
            <person name="Hamberger B."/>
            <person name="Heinze B."/>
            <person name="Helariutta Y."/>
            <person name="Henrissat B."/>
            <person name="Holligan D."/>
            <person name="Holt R."/>
            <person name="Huang W."/>
            <person name="Islam-Faridi N."/>
            <person name="Jones S."/>
            <person name="Jones-Rhoades M."/>
            <person name="Jorgensen R."/>
            <person name="Joshi C."/>
            <person name="Kangasjarvi J."/>
            <person name="Karlsson J."/>
            <person name="Kelleher C."/>
            <person name="Kirkpatrick R."/>
            <person name="Kirst M."/>
            <person name="Kohler A."/>
            <person name="Kalluri U."/>
            <person name="Larimer F."/>
            <person name="Leebens-Mack J."/>
            <person name="Leple J.C."/>
            <person name="Locascio P."/>
            <person name="Lou Y."/>
            <person name="Lucas S."/>
            <person name="Martin F."/>
            <person name="Montanini B."/>
            <person name="Napoli C."/>
            <person name="Nelson D.R."/>
            <person name="Nelson C."/>
            <person name="Nieminen K."/>
            <person name="Nilsson O."/>
            <person name="Pereda V."/>
            <person name="Peter G."/>
            <person name="Philippe R."/>
            <person name="Pilate G."/>
            <person name="Poliakov A."/>
            <person name="Razumovskaya J."/>
            <person name="Richardson P."/>
            <person name="Rinaldi C."/>
            <person name="Ritland K."/>
            <person name="Rouze P."/>
            <person name="Ryaboy D."/>
            <person name="Schmutz J."/>
            <person name="Schrader J."/>
            <person name="Segerman B."/>
            <person name="Shin H."/>
            <person name="Siddiqui A."/>
            <person name="Sterky F."/>
            <person name="Terry A."/>
            <person name="Tsai C.J."/>
            <person name="Uberbacher E."/>
            <person name="Unneberg P."/>
            <person name="Vahala J."/>
            <person name="Wall K."/>
            <person name="Wessler S."/>
            <person name="Yang G."/>
            <person name="Yin T."/>
            <person name="Douglas C."/>
            <person name="Marra M."/>
            <person name="Sandberg G."/>
            <person name="Van de Peer Y."/>
            <person name="Rokhsar D."/>
        </authorList>
    </citation>
    <scope>NUCLEOTIDE SEQUENCE [LARGE SCALE GENOMIC DNA]</scope>
    <source>
        <strain evidence="2">cv. Nisqually</strain>
    </source>
</reference>
<dbReference type="AlphaFoldDB" id="B9ID66"/>
<keyword evidence="2" id="KW-1185">Reference proteome</keyword>